<proteinExistence type="predicted"/>
<dbReference type="PANTHER" id="PTHR10974">
    <property type="entry name" value="FI08016P-RELATED"/>
    <property type="match status" value="1"/>
</dbReference>
<dbReference type="InterPro" id="IPR004245">
    <property type="entry name" value="DUF229"/>
</dbReference>
<comment type="caution">
    <text evidence="1">The sequence shown here is derived from an EMBL/GenBank/DDBJ whole genome shotgun (WGS) entry which is preliminary data.</text>
</comment>
<dbReference type="Proteomes" id="UP001328107">
    <property type="component" value="Unassembled WGS sequence"/>
</dbReference>
<protein>
    <submittedName>
        <fullName evidence="1">Uncharacterized protein</fullName>
    </submittedName>
</protein>
<organism evidence="1 2">
    <name type="scientific">Pristionchus mayeri</name>
    <dbReference type="NCBI Taxonomy" id="1317129"/>
    <lineage>
        <taxon>Eukaryota</taxon>
        <taxon>Metazoa</taxon>
        <taxon>Ecdysozoa</taxon>
        <taxon>Nematoda</taxon>
        <taxon>Chromadorea</taxon>
        <taxon>Rhabditida</taxon>
        <taxon>Rhabditina</taxon>
        <taxon>Diplogasteromorpha</taxon>
        <taxon>Diplogasteroidea</taxon>
        <taxon>Neodiplogasteridae</taxon>
        <taxon>Pristionchus</taxon>
    </lineage>
</organism>
<evidence type="ECO:0000313" key="2">
    <source>
        <dbReference type="Proteomes" id="UP001328107"/>
    </source>
</evidence>
<keyword evidence="2" id="KW-1185">Reference proteome</keyword>
<sequence length="147" mass="16195">DCKTLPIPPQYCLCEITKEGVNITEEHSSIGHSIVTLINDRLKKANVTSICTELKLDKVTQLDRMVGVRGLYEVTVQQQPSGGVFQTSVRGSNGNYSIVVPDVIRLDKYGKQGDCTKNNEIRPMCYCKSNLLQTPSEGPTTKSSIFA</sequence>
<feature type="non-terminal residue" evidence="1">
    <location>
        <position position="1"/>
    </location>
</feature>
<evidence type="ECO:0000313" key="1">
    <source>
        <dbReference type="EMBL" id="GMR43298.1"/>
    </source>
</evidence>
<dbReference type="GO" id="GO:0005615">
    <property type="term" value="C:extracellular space"/>
    <property type="evidence" value="ECO:0007669"/>
    <property type="project" value="TreeGrafter"/>
</dbReference>
<dbReference type="AlphaFoldDB" id="A0AAN4ZL84"/>
<dbReference type="Pfam" id="PF02995">
    <property type="entry name" value="DUF229"/>
    <property type="match status" value="1"/>
</dbReference>
<reference evidence="2" key="1">
    <citation type="submission" date="2022-10" db="EMBL/GenBank/DDBJ databases">
        <title>Genome assembly of Pristionchus species.</title>
        <authorList>
            <person name="Yoshida K."/>
            <person name="Sommer R.J."/>
        </authorList>
    </citation>
    <scope>NUCLEOTIDE SEQUENCE [LARGE SCALE GENOMIC DNA]</scope>
    <source>
        <strain evidence="2">RS5460</strain>
    </source>
</reference>
<name>A0AAN4ZL84_9BILA</name>
<dbReference type="PANTHER" id="PTHR10974:SF75">
    <property type="entry name" value="SULFATASE DOMAIN-CONTAINING PROTEIN"/>
    <property type="match status" value="1"/>
</dbReference>
<gene>
    <name evidence="1" type="ORF">PMAYCL1PPCAC_13493</name>
</gene>
<dbReference type="EMBL" id="BTRK01000003">
    <property type="protein sequence ID" value="GMR43298.1"/>
    <property type="molecule type" value="Genomic_DNA"/>
</dbReference>
<accession>A0AAN4ZL84</accession>